<dbReference type="AlphaFoldDB" id="T5AEZ2"/>
<feature type="region of interest" description="Disordered" evidence="1">
    <location>
        <begin position="41"/>
        <end position="129"/>
    </location>
</feature>
<feature type="compositionally biased region" description="Polar residues" evidence="1">
    <location>
        <begin position="112"/>
        <end position="121"/>
    </location>
</feature>
<evidence type="ECO:0000313" key="4">
    <source>
        <dbReference type="Proteomes" id="UP000019374"/>
    </source>
</evidence>
<protein>
    <submittedName>
        <fullName evidence="3">Uncharacterized protein</fullName>
    </submittedName>
</protein>
<evidence type="ECO:0000256" key="2">
    <source>
        <dbReference type="SAM" id="SignalP"/>
    </source>
</evidence>
<feature type="signal peptide" evidence="2">
    <location>
        <begin position="1"/>
        <end position="17"/>
    </location>
</feature>
<name>T5AEZ2_OPHSC</name>
<sequence length="202" mass="20146">MVRAIVLTALVAAVASGLDLGNPVVGSNLARRTAAQLDDVAATKAPKPEPTSFEEDGQDPFDGADAGLSPAKADKADKTGARQARTQQTDAPQGGDDLSFLDGMPAEDAGQTGVTNESLPTKTGAAGNNRLLETGYPEDGLDADQTGFPGYGNPSGVAAPTAGSNARGTDTPVLISEAHGRPVGQVTVLLGLGAVALAIGLS</sequence>
<proteinExistence type="predicted"/>
<dbReference type="EMBL" id="KE652583">
    <property type="protein sequence ID" value="EQL01129.1"/>
    <property type="molecule type" value="Genomic_DNA"/>
</dbReference>
<dbReference type="Proteomes" id="UP000019374">
    <property type="component" value="Unassembled WGS sequence"/>
</dbReference>
<keyword evidence="2" id="KW-0732">Signal</keyword>
<dbReference type="HOGENOM" id="CLU_1354997_0_0_1"/>
<dbReference type="OrthoDB" id="10605978at2759"/>
<feature type="chain" id="PRO_5004596800" evidence="2">
    <location>
        <begin position="18"/>
        <end position="202"/>
    </location>
</feature>
<reference evidence="3 4" key="1">
    <citation type="journal article" date="2013" name="Chin. Sci. Bull.">
        <title>Genome survey uncovers the secrets of sex and lifestyle in caterpillar fungus.</title>
        <authorList>
            <person name="Hu X."/>
            <person name="Zhang Y."/>
            <person name="Xiao G."/>
            <person name="Zheng P."/>
            <person name="Xia Y."/>
            <person name="Zhang X."/>
            <person name="St Leger R.J."/>
            <person name="Liu X."/>
            <person name="Wang C."/>
        </authorList>
    </citation>
    <scope>NUCLEOTIDE SEQUENCE [LARGE SCALE GENOMIC DNA]</scope>
    <source>
        <strain evidence="4">Co18 / CGMCC 3.14243</strain>
        <tissue evidence="3">Fruit-body</tissue>
    </source>
</reference>
<organism evidence="3 4">
    <name type="scientific">Ophiocordyceps sinensis (strain Co18 / CGMCC 3.14243)</name>
    <name type="common">Yarsagumba caterpillar fungus</name>
    <name type="synonym">Hirsutella sinensis</name>
    <dbReference type="NCBI Taxonomy" id="911162"/>
    <lineage>
        <taxon>Eukaryota</taxon>
        <taxon>Fungi</taxon>
        <taxon>Dikarya</taxon>
        <taxon>Ascomycota</taxon>
        <taxon>Pezizomycotina</taxon>
        <taxon>Sordariomycetes</taxon>
        <taxon>Hypocreomycetidae</taxon>
        <taxon>Hypocreales</taxon>
        <taxon>Ophiocordycipitaceae</taxon>
        <taxon>Ophiocordyceps</taxon>
    </lineage>
</organism>
<gene>
    <name evidence="3" type="ORF">OCS_03161</name>
</gene>
<evidence type="ECO:0000313" key="3">
    <source>
        <dbReference type="EMBL" id="EQL01129.1"/>
    </source>
</evidence>
<evidence type="ECO:0000256" key="1">
    <source>
        <dbReference type="SAM" id="MobiDB-lite"/>
    </source>
</evidence>
<accession>T5AEZ2</accession>